<comment type="caution">
    <text evidence="2">The sequence shown here is derived from an EMBL/GenBank/DDBJ whole genome shotgun (WGS) entry which is preliminary data.</text>
</comment>
<keyword evidence="1" id="KW-0732">Signal</keyword>
<evidence type="ECO:0000256" key="1">
    <source>
        <dbReference type="SAM" id="SignalP"/>
    </source>
</evidence>
<proteinExistence type="predicted"/>
<feature type="chain" id="PRO_5020392909" evidence="1">
    <location>
        <begin position="22"/>
        <end position="256"/>
    </location>
</feature>
<organism evidence="2 3">
    <name type="scientific">Afipia massiliensis</name>
    <dbReference type="NCBI Taxonomy" id="211460"/>
    <lineage>
        <taxon>Bacteria</taxon>
        <taxon>Pseudomonadati</taxon>
        <taxon>Pseudomonadota</taxon>
        <taxon>Alphaproteobacteria</taxon>
        <taxon>Hyphomicrobiales</taxon>
        <taxon>Nitrobacteraceae</taxon>
        <taxon>Afipia</taxon>
    </lineage>
</organism>
<dbReference type="AlphaFoldDB" id="A0A4U6BL58"/>
<accession>A0A4U6BL58</accession>
<evidence type="ECO:0000313" key="3">
    <source>
        <dbReference type="Proteomes" id="UP000034832"/>
    </source>
</evidence>
<sequence>MKALLVAGLFAALLVATPSHAEGAPGCAVPAYLLATESALPKVADAIKTRKRLDILVAGSGSSTLPGSDGASMSYPSRLEAALREALAGVTVNVRTELRPKKTAAEAAQGFGQMMDKLPPDQKPDLVIWQTGTVDAIRSVDPDDFRTALDAGVEALQKSGSDVLLINLQYNPRMETMLSVGPYNDTMRVVAQQYEVPMFDRFSIMRHWNDAGDFDLFGSVHGYGMAKRVHDCIGRALAAMVVEASRINPAELRIQR</sequence>
<dbReference type="SUPFAM" id="SSF52266">
    <property type="entry name" value="SGNH hydrolase"/>
    <property type="match status" value="1"/>
</dbReference>
<dbReference type="InterPro" id="IPR057572">
    <property type="entry name" value="NonGDSL"/>
</dbReference>
<dbReference type="Pfam" id="PF25182">
    <property type="entry name" value="NonGDSL"/>
    <property type="match status" value="1"/>
</dbReference>
<dbReference type="Proteomes" id="UP000034832">
    <property type="component" value="Unassembled WGS sequence"/>
</dbReference>
<gene>
    <name evidence="2" type="ORF">YH63_005870</name>
</gene>
<dbReference type="OrthoDB" id="7203637at2"/>
<protein>
    <submittedName>
        <fullName evidence="2">SGNH/GDSL hydrolase family protein</fullName>
    </submittedName>
</protein>
<dbReference type="InterPro" id="IPR036514">
    <property type="entry name" value="SGNH_hydro_sf"/>
</dbReference>
<reference evidence="2" key="1">
    <citation type="submission" date="2019-04" db="EMBL/GenBank/DDBJ databases">
        <title>Whole genome sequencing of cave bacteria.</title>
        <authorList>
            <person name="Gan H.M."/>
            <person name="Barton H."/>
            <person name="Savka M.A."/>
        </authorList>
    </citation>
    <scope>NUCLEOTIDE SEQUENCE [LARGE SCALE GENOMIC DNA]</scope>
    <source>
        <strain evidence="2">LC387</strain>
    </source>
</reference>
<evidence type="ECO:0000313" key="2">
    <source>
        <dbReference type="EMBL" id="TKT70969.1"/>
    </source>
</evidence>
<dbReference type="GO" id="GO:0016788">
    <property type="term" value="F:hydrolase activity, acting on ester bonds"/>
    <property type="evidence" value="ECO:0007669"/>
    <property type="project" value="UniProtKB-ARBA"/>
</dbReference>
<keyword evidence="3" id="KW-1185">Reference proteome</keyword>
<feature type="signal peptide" evidence="1">
    <location>
        <begin position="1"/>
        <end position="21"/>
    </location>
</feature>
<keyword evidence="2" id="KW-0378">Hydrolase</keyword>
<dbReference type="Gene3D" id="3.40.50.1110">
    <property type="entry name" value="SGNH hydrolase"/>
    <property type="match status" value="1"/>
</dbReference>
<dbReference type="RefSeq" id="WP_046828413.1">
    <property type="nucleotide sequence ID" value="NZ_LBIA02000001.1"/>
</dbReference>
<dbReference type="STRING" id="211460.YH63_13055"/>
<name>A0A4U6BL58_9BRAD</name>
<dbReference type="EMBL" id="LBIA02000001">
    <property type="protein sequence ID" value="TKT70969.1"/>
    <property type="molecule type" value="Genomic_DNA"/>
</dbReference>